<name>A0AAV1HTM3_9CHLO</name>
<sequence>MSPPGIAKGGDSVSPNGTSTAMQDSLLAADLTTLWLLLAAFLVFFMQCGFALLEAGSVRLKNTKNILLKNVVNTCISATTWWAVGYAFARGECTSHSNPIIGLSSFFSAGGGASDDDPLYWALWLFSWVFAAVSVTIPSGALAERCQFRAYLIYTFWQTGLIYPLVVHWVWSHEGWLSPFRVECGSGIPSVVFPRTMGVIDFAGSGNVHMTGGGAALMGAWILGPRIGRFSEDGVMAFMRPNSPTSQALGTFILWFGWYGFNPGSTGCMYGCLRLASKIAVNTTLAAAAGSLSALLSETLMGAPGDIAPVLNGILAGLVGITSACAVVEHYAAVIIGVVAGLIMILTSKLLRRMRIDDPLDSVAVHFACGIWGIVAVGFFATKAGVAAAYPQTPLVDWGVFYGGSGNQLGIQILGAAAIGVTTLALNGMGFGVLRALGCLRVPTKVEEDGLDHSQSIGTGKLGSFSCCLGSV</sequence>
<evidence type="ECO:0000256" key="3">
    <source>
        <dbReference type="ARBA" id="ARBA00011036"/>
    </source>
</evidence>
<accession>A0AAV1HTM3</accession>
<dbReference type="PANTHER" id="PTHR11730:SF6">
    <property type="entry name" value="AMMONIUM TRANSPORTER"/>
    <property type="match status" value="1"/>
</dbReference>
<evidence type="ECO:0000256" key="8">
    <source>
        <dbReference type="ARBA" id="ARBA00023177"/>
    </source>
</evidence>
<keyword evidence="8 9" id="KW-0924">Ammonia transport</keyword>
<comment type="caution">
    <text evidence="11">The sequence shown here is derived from an EMBL/GenBank/DDBJ whole genome shotgun (WGS) entry which is preliminary data.</text>
</comment>
<keyword evidence="7 9" id="KW-0472">Membrane</keyword>
<comment type="similarity">
    <text evidence="2 9">Belongs to the ammonia transporter channel (TC 1.A.11.2) family.</text>
</comment>
<dbReference type="InterPro" id="IPR024041">
    <property type="entry name" value="NH4_transpt_AmtB-like_dom"/>
</dbReference>
<evidence type="ECO:0000256" key="4">
    <source>
        <dbReference type="ARBA" id="ARBA00022448"/>
    </source>
</evidence>
<evidence type="ECO:0000256" key="6">
    <source>
        <dbReference type="ARBA" id="ARBA00022989"/>
    </source>
</evidence>
<keyword evidence="6 9" id="KW-1133">Transmembrane helix</keyword>
<protein>
    <recommendedName>
        <fullName evidence="9">Ammonium transporter</fullName>
    </recommendedName>
</protein>
<evidence type="ECO:0000256" key="7">
    <source>
        <dbReference type="ARBA" id="ARBA00023136"/>
    </source>
</evidence>
<dbReference type="PANTHER" id="PTHR11730">
    <property type="entry name" value="AMMONIUM TRANSPORTER"/>
    <property type="match status" value="1"/>
</dbReference>
<dbReference type="InterPro" id="IPR029020">
    <property type="entry name" value="Ammonium/urea_transptr"/>
</dbReference>
<evidence type="ECO:0000256" key="1">
    <source>
        <dbReference type="ARBA" id="ARBA00004141"/>
    </source>
</evidence>
<gene>
    <name evidence="11" type="ORF">CVIRNUC_000009</name>
</gene>
<feature type="transmembrane region" description="Helical" evidence="9">
    <location>
        <begin position="150"/>
        <end position="171"/>
    </location>
</feature>
<proteinExistence type="inferred from homology"/>
<keyword evidence="12" id="KW-1185">Reference proteome</keyword>
<dbReference type="InterPro" id="IPR001905">
    <property type="entry name" value="Ammonium_transpt"/>
</dbReference>
<evidence type="ECO:0000313" key="11">
    <source>
        <dbReference type="EMBL" id="CAK0731546.1"/>
    </source>
</evidence>
<feature type="transmembrane region" description="Helical" evidence="9">
    <location>
        <begin position="121"/>
        <end position="143"/>
    </location>
</feature>
<evidence type="ECO:0000259" key="10">
    <source>
        <dbReference type="Pfam" id="PF00909"/>
    </source>
</evidence>
<dbReference type="PRINTS" id="PR00342">
    <property type="entry name" value="RHESUSRHD"/>
</dbReference>
<dbReference type="Pfam" id="PF00909">
    <property type="entry name" value="Ammonium_transp"/>
    <property type="match status" value="1"/>
</dbReference>
<feature type="transmembrane region" description="Helical" evidence="9">
    <location>
        <begin position="363"/>
        <end position="390"/>
    </location>
</feature>
<feature type="transmembrane region" description="Helical" evidence="9">
    <location>
        <begin position="330"/>
        <end position="351"/>
    </location>
</feature>
<organism evidence="11 12">
    <name type="scientific">Coccomyxa viridis</name>
    <dbReference type="NCBI Taxonomy" id="1274662"/>
    <lineage>
        <taxon>Eukaryota</taxon>
        <taxon>Viridiplantae</taxon>
        <taxon>Chlorophyta</taxon>
        <taxon>core chlorophytes</taxon>
        <taxon>Trebouxiophyceae</taxon>
        <taxon>Trebouxiophyceae incertae sedis</taxon>
        <taxon>Coccomyxaceae</taxon>
        <taxon>Coccomyxa</taxon>
    </lineage>
</organism>
<feature type="transmembrane region" description="Helical" evidence="9">
    <location>
        <begin position="34"/>
        <end position="55"/>
    </location>
</feature>
<feature type="transmembrane region" description="Helical" evidence="9">
    <location>
        <begin position="273"/>
        <end position="295"/>
    </location>
</feature>
<keyword evidence="4 9" id="KW-0813">Transport</keyword>
<dbReference type="InterPro" id="IPR002229">
    <property type="entry name" value="RhesusRHD"/>
</dbReference>
<evidence type="ECO:0000256" key="5">
    <source>
        <dbReference type="ARBA" id="ARBA00022692"/>
    </source>
</evidence>
<dbReference type="GO" id="GO:0005886">
    <property type="term" value="C:plasma membrane"/>
    <property type="evidence" value="ECO:0007669"/>
    <property type="project" value="UniProtKB-SubCell"/>
</dbReference>
<dbReference type="Gene3D" id="1.10.3430.10">
    <property type="entry name" value="Ammonium transporter AmtB like domains"/>
    <property type="match status" value="1"/>
</dbReference>
<keyword evidence="5 9" id="KW-0812">Transmembrane</keyword>
<dbReference type="GO" id="GO:0097272">
    <property type="term" value="P:ammonium homeostasis"/>
    <property type="evidence" value="ECO:0007669"/>
    <property type="project" value="TreeGrafter"/>
</dbReference>
<dbReference type="PROSITE" id="PS01219">
    <property type="entry name" value="AMMONIUM_TRANSP"/>
    <property type="match status" value="1"/>
</dbReference>
<dbReference type="GO" id="GO:0008519">
    <property type="term" value="F:ammonium channel activity"/>
    <property type="evidence" value="ECO:0007669"/>
    <property type="project" value="InterPro"/>
</dbReference>
<comment type="caution">
    <text evidence="9">Lacks conserved residue(s) required for the propagation of feature annotation.</text>
</comment>
<comment type="subcellular location">
    <subcellularLocation>
        <location evidence="9">Cell membrane</location>
        <topology evidence="9">Multi-pass membrane protein</topology>
    </subcellularLocation>
    <subcellularLocation>
        <location evidence="1">Membrane</location>
        <topology evidence="1">Multi-pass membrane protein</topology>
    </subcellularLocation>
</comment>
<evidence type="ECO:0000256" key="2">
    <source>
        <dbReference type="ARBA" id="ARBA00005887"/>
    </source>
</evidence>
<feature type="transmembrane region" description="Helical" evidence="9">
    <location>
        <begin position="67"/>
        <end position="89"/>
    </location>
</feature>
<dbReference type="InterPro" id="IPR018047">
    <property type="entry name" value="Ammonium_transpt_CS"/>
</dbReference>
<feature type="transmembrane region" description="Helical" evidence="9">
    <location>
        <begin position="202"/>
        <end position="223"/>
    </location>
</feature>
<dbReference type="Proteomes" id="UP001314263">
    <property type="component" value="Unassembled WGS sequence"/>
</dbReference>
<dbReference type="EMBL" id="CAUYUE010000001">
    <property type="protein sequence ID" value="CAK0731546.1"/>
    <property type="molecule type" value="Genomic_DNA"/>
</dbReference>
<feature type="domain" description="Ammonium transporter AmtB-like" evidence="10">
    <location>
        <begin position="34"/>
        <end position="455"/>
    </location>
</feature>
<dbReference type="NCBIfam" id="TIGR00836">
    <property type="entry name" value="amt"/>
    <property type="match status" value="1"/>
</dbReference>
<dbReference type="AlphaFoldDB" id="A0AAV1HTM3"/>
<evidence type="ECO:0000256" key="9">
    <source>
        <dbReference type="RuleBase" id="RU362002"/>
    </source>
</evidence>
<comment type="similarity">
    <text evidence="3">Belongs to the ammonium transporter (TC 2.A.49) family. Rh subfamily.</text>
</comment>
<reference evidence="11 12" key="1">
    <citation type="submission" date="2023-10" db="EMBL/GenBank/DDBJ databases">
        <authorList>
            <person name="Maclean D."/>
            <person name="Macfadyen A."/>
        </authorList>
    </citation>
    <scope>NUCLEOTIDE SEQUENCE [LARGE SCALE GENOMIC DNA]</scope>
</reference>
<dbReference type="SUPFAM" id="SSF111352">
    <property type="entry name" value="Ammonium transporter"/>
    <property type="match status" value="1"/>
</dbReference>
<dbReference type="FunFam" id="1.10.3430.10:FF:000008">
    <property type="entry name" value="Ammonium transporter"/>
    <property type="match status" value="1"/>
</dbReference>
<evidence type="ECO:0000313" key="12">
    <source>
        <dbReference type="Proteomes" id="UP001314263"/>
    </source>
</evidence>
<feature type="transmembrane region" description="Helical" evidence="9">
    <location>
        <begin position="410"/>
        <end position="434"/>
    </location>
</feature>